<evidence type="ECO:0000256" key="1">
    <source>
        <dbReference type="ARBA" id="ARBA00023125"/>
    </source>
</evidence>
<dbReference type="EMBL" id="BARV01031486">
    <property type="protein sequence ID" value="GAI38180.1"/>
    <property type="molecule type" value="Genomic_DNA"/>
</dbReference>
<feature type="non-terminal residue" evidence="2">
    <location>
        <position position="177"/>
    </location>
</feature>
<keyword evidence="1" id="KW-0238">DNA-binding</keyword>
<dbReference type="Gene3D" id="1.10.150.130">
    <property type="match status" value="1"/>
</dbReference>
<dbReference type="InterPro" id="IPR011010">
    <property type="entry name" value="DNA_brk_join_enz"/>
</dbReference>
<accession>X1PGM3</accession>
<sequence length="177" mass="20179">MKDPIKPWRDKIAMNSESTADSYTRALRMFLKWKGATPNGTLRWTPERAAREMVLYIQSLKKKGKANKHMALAWYALKNWFAGNGVRKIKVDEKVPVKQQVTFLDKIPTKEELKRILDCSSMQTKAMDSTMAFGGMRPKDAFRLTYSSIKEDYGAGVTPMAIYHQVSKAGGLWHVAF</sequence>
<gene>
    <name evidence="2" type="ORF">S06H3_49811</name>
</gene>
<proteinExistence type="predicted"/>
<protein>
    <recommendedName>
        <fullName evidence="3">Core-binding (CB) domain-containing protein</fullName>
    </recommendedName>
</protein>
<dbReference type="InterPro" id="IPR010998">
    <property type="entry name" value="Integrase_recombinase_N"/>
</dbReference>
<comment type="caution">
    <text evidence="2">The sequence shown here is derived from an EMBL/GenBank/DDBJ whole genome shotgun (WGS) entry which is preliminary data.</text>
</comment>
<dbReference type="SUPFAM" id="SSF56349">
    <property type="entry name" value="DNA breaking-rejoining enzymes"/>
    <property type="match status" value="1"/>
</dbReference>
<dbReference type="GO" id="GO:0003677">
    <property type="term" value="F:DNA binding"/>
    <property type="evidence" value="ECO:0007669"/>
    <property type="project" value="UniProtKB-KW"/>
</dbReference>
<name>X1PGM3_9ZZZZ</name>
<dbReference type="AlphaFoldDB" id="X1PGM3"/>
<reference evidence="2" key="1">
    <citation type="journal article" date="2014" name="Front. Microbiol.">
        <title>High frequency of phylogenetically diverse reductive dehalogenase-homologous genes in deep subseafloor sedimentary metagenomes.</title>
        <authorList>
            <person name="Kawai M."/>
            <person name="Futagami T."/>
            <person name="Toyoda A."/>
            <person name="Takaki Y."/>
            <person name="Nishi S."/>
            <person name="Hori S."/>
            <person name="Arai W."/>
            <person name="Tsubouchi T."/>
            <person name="Morono Y."/>
            <person name="Uchiyama I."/>
            <person name="Ito T."/>
            <person name="Fujiyama A."/>
            <person name="Inagaki F."/>
            <person name="Takami H."/>
        </authorList>
    </citation>
    <scope>NUCLEOTIDE SEQUENCE</scope>
    <source>
        <strain evidence="2">Expedition CK06-06</strain>
    </source>
</reference>
<organism evidence="2">
    <name type="scientific">marine sediment metagenome</name>
    <dbReference type="NCBI Taxonomy" id="412755"/>
    <lineage>
        <taxon>unclassified sequences</taxon>
        <taxon>metagenomes</taxon>
        <taxon>ecological metagenomes</taxon>
    </lineage>
</organism>
<evidence type="ECO:0000313" key="2">
    <source>
        <dbReference type="EMBL" id="GAI38180.1"/>
    </source>
</evidence>
<evidence type="ECO:0008006" key="3">
    <source>
        <dbReference type="Google" id="ProtNLM"/>
    </source>
</evidence>